<feature type="compositionally biased region" description="Polar residues" evidence="1">
    <location>
        <begin position="334"/>
        <end position="346"/>
    </location>
</feature>
<proteinExistence type="predicted"/>
<keyword evidence="3" id="KW-1185">Reference proteome</keyword>
<name>A0AAW0BFU6_9AGAR</name>
<comment type="caution">
    <text evidence="2">The sequence shown here is derived from an EMBL/GenBank/DDBJ whole genome shotgun (WGS) entry which is preliminary data.</text>
</comment>
<feature type="region of interest" description="Disordered" evidence="1">
    <location>
        <begin position="242"/>
        <end position="386"/>
    </location>
</feature>
<accession>A0AAW0BFU6</accession>
<organism evidence="2 3">
    <name type="scientific">Paramarasmius palmivorus</name>
    <dbReference type="NCBI Taxonomy" id="297713"/>
    <lineage>
        <taxon>Eukaryota</taxon>
        <taxon>Fungi</taxon>
        <taxon>Dikarya</taxon>
        <taxon>Basidiomycota</taxon>
        <taxon>Agaricomycotina</taxon>
        <taxon>Agaricomycetes</taxon>
        <taxon>Agaricomycetidae</taxon>
        <taxon>Agaricales</taxon>
        <taxon>Marasmiineae</taxon>
        <taxon>Marasmiaceae</taxon>
        <taxon>Paramarasmius</taxon>
    </lineage>
</organism>
<dbReference type="AlphaFoldDB" id="A0AAW0BFU6"/>
<protein>
    <submittedName>
        <fullName evidence="2">Uncharacterized protein</fullName>
    </submittedName>
</protein>
<evidence type="ECO:0000256" key="1">
    <source>
        <dbReference type="SAM" id="MobiDB-lite"/>
    </source>
</evidence>
<dbReference type="Proteomes" id="UP001383192">
    <property type="component" value="Unassembled WGS sequence"/>
</dbReference>
<reference evidence="2 3" key="1">
    <citation type="submission" date="2024-01" db="EMBL/GenBank/DDBJ databases">
        <title>A draft genome for a cacao thread blight-causing isolate of Paramarasmius palmivorus.</title>
        <authorList>
            <person name="Baruah I.K."/>
            <person name="Bukari Y."/>
            <person name="Amoako-Attah I."/>
            <person name="Meinhardt L.W."/>
            <person name="Bailey B.A."/>
            <person name="Cohen S.P."/>
        </authorList>
    </citation>
    <scope>NUCLEOTIDE SEQUENCE [LARGE SCALE GENOMIC DNA]</scope>
    <source>
        <strain evidence="2 3">GH-12</strain>
    </source>
</reference>
<gene>
    <name evidence="2" type="ORF">VNI00_016051</name>
</gene>
<evidence type="ECO:0000313" key="2">
    <source>
        <dbReference type="EMBL" id="KAK7025340.1"/>
    </source>
</evidence>
<evidence type="ECO:0000313" key="3">
    <source>
        <dbReference type="Proteomes" id="UP001383192"/>
    </source>
</evidence>
<feature type="compositionally biased region" description="Low complexity" evidence="1">
    <location>
        <begin position="251"/>
        <end position="265"/>
    </location>
</feature>
<feature type="compositionally biased region" description="Polar residues" evidence="1">
    <location>
        <begin position="273"/>
        <end position="293"/>
    </location>
</feature>
<dbReference type="EMBL" id="JAYKXP010000116">
    <property type="protein sequence ID" value="KAK7025340.1"/>
    <property type="molecule type" value="Genomic_DNA"/>
</dbReference>
<sequence>MNTIQEMVERTELDEFRQIRRGDVKALRNIHHEDLSQYKWQWRDGKILGRLKAHATTQTVELFPYGGTKFTLVKYDGADAEKAWKRDFETFSETREPGSPQLFAINISKIPMLIFHYTEHTPVASMQVEDLDRILQDLSWTFQYLVKKNSFFLYDTVNFNFGWPVQFVDVHNLPDGIQGPVEGLYLSRRRLDYVSSLKEWDQVLQQLLHLLHVWGCEIDSEAGKKDMDKWVRVKDSGSIQELDDDNEDFINNTPSSSTTPNSRTRSTQKDTRTSVQHAHSDTVQATRPQTTTLGMKPIKLRHLPKPQAQLKRPSPATPTKQVPSRHSDGGATWNAVQSQPPVQTGTSGVGMTRRVASDATAMTPSKARPTKVTGAQPAGVSKPRWK</sequence>